<gene>
    <name evidence="3" type="ORF">LZ519_01620</name>
</gene>
<feature type="region of interest" description="Disordered" evidence="1">
    <location>
        <begin position="61"/>
        <end position="84"/>
    </location>
</feature>
<proteinExistence type="predicted"/>
<accession>A0ABT0RCP5</accession>
<keyword evidence="2" id="KW-0732">Signal</keyword>
<feature type="chain" id="PRO_5045724210" description="Circumsporozoite protein" evidence="2">
    <location>
        <begin position="20"/>
        <end position="84"/>
    </location>
</feature>
<dbReference type="Proteomes" id="UP001165343">
    <property type="component" value="Unassembled WGS sequence"/>
</dbReference>
<evidence type="ECO:0000256" key="2">
    <source>
        <dbReference type="SAM" id="SignalP"/>
    </source>
</evidence>
<feature type="signal peptide" evidence="2">
    <location>
        <begin position="1"/>
        <end position="19"/>
    </location>
</feature>
<evidence type="ECO:0008006" key="5">
    <source>
        <dbReference type="Google" id="ProtNLM"/>
    </source>
</evidence>
<evidence type="ECO:0000256" key="1">
    <source>
        <dbReference type="SAM" id="MobiDB-lite"/>
    </source>
</evidence>
<keyword evidence="4" id="KW-1185">Reference proteome</keyword>
<evidence type="ECO:0000313" key="4">
    <source>
        <dbReference type="Proteomes" id="UP001165343"/>
    </source>
</evidence>
<comment type="caution">
    <text evidence="3">The sequence shown here is derived from an EMBL/GenBank/DDBJ whole genome shotgun (WGS) entry which is preliminary data.</text>
</comment>
<evidence type="ECO:0000313" key="3">
    <source>
        <dbReference type="EMBL" id="MCL6678022.1"/>
    </source>
</evidence>
<dbReference type="RefSeq" id="WP_249866999.1">
    <property type="nucleotide sequence ID" value="NZ_JAMGBC010000001.1"/>
</dbReference>
<organism evidence="3 4">
    <name type="scientific">Sphingomonas anseongensis</name>
    <dbReference type="NCBI Taxonomy" id="2908207"/>
    <lineage>
        <taxon>Bacteria</taxon>
        <taxon>Pseudomonadati</taxon>
        <taxon>Pseudomonadota</taxon>
        <taxon>Alphaproteobacteria</taxon>
        <taxon>Sphingomonadales</taxon>
        <taxon>Sphingomonadaceae</taxon>
        <taxon>Sphingomonas</taxon>
    </lineage>
</organism>
<dbReference type="PROSITE" id="PS51257">
    <property type="entry name" value="PROKAR_LIPOPROTEIN"/>
    <property type="match status" value="1"/>
</dbReference>
<reference evidence="3" key="1">
    <citation type="submission" date="2022-05" db="EMBL/GenBank/DDBJ databases">
        <authorList>
            <person name="Jo J.-H."/>
            <person name="Im W.-T."/>
        </authorList>
    </citation>
    <scope>NUCLEOTIDE SEQUENCE</scope>
    <source>
        <strain evidence="3">RG327</strain>
    </source>
</reference>
<protein>
    <recommendedName>
        <fullName evidence="5">Circumsporozoite protein</fullName>
    </recommendedName>
</protein>
<name>A0ABT0RCP5_9SPHN</name>
<sequence>MRILLLTPLLLVGACNVSTDNNSVTVQYDQNTAENAAADVGNTARDMGNAIANEADETAAKVNNSGIVTQDDNNQASNTAENKQ</sequence>
<dbReference type="EMBL" id="JAMGBC010000001">
    <property type="protein sequence ID" value="MCL6678022.1"/>
    <property type="molecule type" value="Genomic_DNA"/>
</dbReference>